<evidence type="ECO:0000313" key="2">
    <source>
        <dbReference type="Proteomes" id="UP000710849"/>
    </source>
</evidence>
<dbReference type="RefSeq" id="XP_038737050.1">
    <property type="nucleotide sequence ID" value="XM_038872492.1"/>
</dbReference>
<protein>
    <submittedName>
        <fullName evidence="1">Uncharacterized protein</fullName>
    </submittedName>
</protein>
<proteinExistence type="predicted"/>
<keyword evidence="2" id="KW-1185">Reference proteome</keyword>
<evidence type="ECO:0000313" key="1">
    <source>
        <dbReference type="EMBL" id="KAF7952484.1"/>
    </source>
</evidence>
<name>A0A9P5IVB1_9HELO</name>
<dbReference type="Proteomes" id="UP000710849">
    <property type="component" value="Unassembled WGS sequence"/>
</dbReference>
<reference evidence="1 2" key="1">
    <citation type="journal article" date="2020" name="Genome Biol. Evol.">
        <title>Comparative genomics of Sclerotiniaceae.</title>
        <authorList>
            <person name="Valero Jimenez C.A."/>
            <person name="Steentjes M."/>
            <person name="Scholten O.E."/>
            <person name="Van Kan J.A.L."/>
        </authorList>
    </citation>
    <scope>NUCLEOTIDE SEQUENCE [LARGE SCALE GENOMIC DNA]</scope>
    <source>
        <strain evidence="1 2">MUCL 94</strain>
    </source>
</reference>
<comment type="caution">
    <text evidence="1">The sequence shown here is derived from an EMBL/GenBank/DDBJ whole genome shotgun (WGS) entry which is preliminary data.</text>
</comment>
<dbReference type="GeneID" id="62145570"/>
<organism evidence="1 2">
    <name type="scientific">Botrytis byssoidea</name>
    <dbReference type="NCBI Taxonomy" id="139641"/>
    <lineage>
        <taxon>Eukaryota</taxon>
        <taxon>Fungi</taxon>
        <taxon>Dikarya</taxon>
        <taxon>Ascomycota</taxon>
        <taxon>Pezizomycotina</taxon>
        <taxon>Leotiomycetes</taxon>
        <taxon>Helotiales</taxon>
        <taxon>Sclerotiniaceae</taxon>
        <taxon>Botrytis</taxon>
    </lineage>
</organism>
<dbReference type="EMBL" id="RCSW01000003">
    <property type="protein sequence ID" value="KAF7952484.1"/>
    <property type="molecule type" value="Genomic_DNA"/>
</dbReference>
<dbReference type="AlphaFoldDB" id="A0A9P5IVB1"/>
<accession>A0A9P5IVB1</accession>
<sequence length="231" mass="27076">MQRQWTNVLFGETVFSFYNSPSSVLEYESMGFMENLEGEFPSAEELAKSGLGAKKGKHLQAFWKAQCAFRGLDVNGSVDELVDRLRTNEHKPVFPELVKMQKDLRQKAADELEGAWRNRLTDSEKSEEDVKRFLRETFPINSNEDKAVLLKLRLRRDRRGPRKGPRKQWFKQLLRQWRKEPTFDNYILPHVSESGLDYEYVPGSRFEDPPNKWQDIMLMVVGRSRSTISEK</sequence>
<gene>
    <name evidence="1" type="ORF">EAE97_001981</name>
</gene>